<keyword evidence="4 9" id="KW-1133">Transmembrane helix</keyword>
<comment type="similarity">
    <text evidence="7">Belongs to the YfgM family.</text>
</comment>
<dbReference type="InterPro" id="IPR011990">
    <property type="entry name" value="TPR-like_helical_dom_sf"/>
</dbReference>
<dbReference type="EMBL" id="CP031769">
    <property type="protein sequence ID" value="AXR07267.1"/>
    <property type="molecule type" value="Genomic_DNA"/>
</dbReference>
<evidence type="ECO:0000256" key="9">
    <source>
        <dbReference type="SAM" id="Phobius"/>
    </source>
</evidence>
<reference evidence="11 12" key="1">
    <citation type="submission" date="2018-08" db="EMBL/GenBank/DDBJ databases">
        <title>Salinimonas sediminis sp. nov., a piezophilic bacterium isolated from a deep-sea sediment sample from the New Britain Trench.</title>
        <authorList>
            <person name="Cao J."/>
        </authorList>
    </citation>
    <scope>NUCLEOTIDE SEQUENCE [LARGE SCALE GENOMIC DNA]</scope>
    <source>
        <strain evidence="11 12">N102</strain>
    </source>
</reference>
<evidence type="ECO:0000256" key="6">
    <source>
        <dbReference type="ARBA" id="ARBA00023186"/>
    </source>
</evidence>
<dbReference type="InterPro" id="IPR018704">
    <property type="entry name" value="SecYEG/CpoB_TPR"/>
</dbReference>
<gene>
    <name evidence="11" type="ORF">D0Y50_13495</name>
</gene>
<evidence type="ECO:0000256" key="2">
    <source>
        <dbReference type="ARBA" id="ARBA00022475"/>
    </source>
</evidence>
<dbReference type="GO" id="GO:0044877">
    <property type="term" value="F:protein-containing complex binding"/>
    <property type="evidence" value="ECO:0007669"/>
    <property type="project" value="InterPro"/>
</dbReference>
<evidence type="ECO:0000313" key="12">
    <source>
        <dbReference type="Proteomes" id="UP000262073"/>
    </source>
</evidence>
<accession>A0A346NP10</accession>
<dbReference type="Proteomes" id="UP000262073">
    <property type="component" value="Chromosome"/>
</dbReference>
<organism evidence="11 12">
    <name type="scientific">Salinimonas sediminis</name>
    <dbReference type="NCBI Taxonomy" id="2303538"/>
    <lineage>
        <taxon>Bacteria</taxon>
        <taxon>Pseudomonadati</taxon>
        <taxon>Pseudomonadota</taxon>
        <taxon>Gammaproteobacteria</taxon>
        <taxon>Alteromonadales</taxon>
        <taxon>Alteromonadaceae</taxon>
        <taxon>Alteromonas/Salinimonas group</taxon>
        <taxon>Salinimonas</taxon>
    </lineage>
</organism>
<dbReference type="Gene3D" id="1.25.40.10">
    <property type="entry name" value="Tetratricopeptide repeat domain"/>
    <property type="match status" value="1"/>
</dbReference>
<sequence>MEQFATEEQQVEAIKRFWKENGTAIIVGAVLGLGGLWGWRYYSDTQVAAKEQASEQYQSAIETIQNDDGLDNVQQFMQNHSDTGYANIAGLITARKLVESGSLDEAAATLQSVISGTSDTHLKTLASIHLARLQIEQDKADQAVSTLNGLEDEAFTGLIAEIKGDAFVKQAKMDDARMAYTKALESNARNQLVQMKLDNLSVATGS</sequence>
<feature type="domain" description="Ancillary SecYEG translocon subunit/Cell division coordinator CpoB TPR" evidence="10">
    <location>
        <begin position="15"/>
        <end position="201"/>
    </location>
</feature>
<evidence type="ECO:0000256" key="4">
    <source>
        <dbReference type="ARBA" id="ARBA00022989"/>
    </source>
</evidence>
<keyword evidence="5 9" id="KW-0472">Membrane</keyword>
<keyword evidence="12" id="KW-1185">Reference proteome</keyword>
<evidence type="ECO:0000259" key="10">
    <source>
        <dbReference type="Pfam" id="PF09976"/>
    </source>
</evidence>
<evidence type="ECO:0000256" key="5">
    <source>
        <dbReference type="ARBA" id="ARBA00023136"/>
    </source>
</evidence>
<dbReference type="PANTHER" id="PTHR38035">
    <property type="entry name" value="UPF0070 PROTEIN YFGM"/>
    <property type="match status" value="1"/>
</dbReference>
<dbReference type="OrthoDB" id="9789675at2"/>
<evidence type="ECO:0000256" key="1">
    <source>
        <dbReference type="ARBA" id="ARBA00004401"/>
    </source>
</evidence>
<dbReference type="GO" id="GO:0005886">
    <property type="term" value="C:plasma membrane"/>
    <property type="evidence" value="ECO:0007669"/>
    <property type="project" value="UniProtKB-SubCell"/>
</dbReference>
<keyword evidence="2" id="KW-1003">Cell membrane</keyword>
<dbReference type="RefSeq" id="WP_117317389.1">
    <property type="nucleotide sequence ID" value="NZ_CP031769.1"/>
</dbReference>
<dbReference type="PANTHER" id="PTHR38035:SF1">
    <property type="entry name" value="ANCILLARY SECYEG TRANSLOCON SUBUNIT"/>
    <property type="match status" value="1"/>
</dbReference>
<keyword evidence="3 9" id="KW-0812">Transmembrane</keyword>
<evidence type="ECO:0000313" key="11">
    <source>
        <dbReference type="EMBL" id="AXR07267.1"/>
    </source>
</evidence>
<proteinExistence type="inferred from homology"/>
<dbReference type="Pfam" id="PF09976">
    <property type="entry name" value="TPR_21"/>
    <property type="match status" value="1"/>
</dbReference>
<feature type="transmembrane region" description="Helical" evidence="9">
    <location>
        <begin position="21"/>
        <end position="42"/>
    </location>
</feature>
<comment type="subcellular location">
    <subcellularLocation>
        <location evidence="1">Cell membrane</location>
        <topology evidence="1">Single-pass type II membrane protein</topology>
    </subcellularLocation>
</comment>
<dbReference type="PIRSF" id="PIRSF006170">
    <property type="entry name" value="YfgM"/>
    <property type="match status" value="1"/>
</dbReference>
<evidence type="ECO:0000256" key="8">
    <source>
        <dbReference type="ARBA" id="ARBA00024235"/>
    </source>
</evidence>
<protein>
    <recommendedName>
        <fullName evidence="8">Ancillary SecYEG translocon subunit</fullName>
    </recommendedName>
</protein>
<evidence type="ECO:0000256" key="3">
    <source>
        <dbReference type="ARBA" id="ARBA00022692"/>
    </source>
</evidence>
<dbReference type="AlphaFoldDB" id="A0A346NP10"/>
<keyword evidence="6" id="KW-0143">Chaperone</keyword>
<dbReference type="SUPFAM" id="SSF48452">
    <property type="entry name" value="TPR-like"/>
    <property type="match status" value="1"/>
</dbReference>
<dbReference type="KEGG" id="salm:D0Y50_13495"/>
<name>A0A346NP10_9ALTE</name>
<dbReference type="InterPro" id="IPR026039">
    <property type="entry name" value="YfgM"/>
</dbReference>
<evidence type="ECO:0000256" key="7">
    <source>
        <dbReference type="ARBA" id="ARBA00024197"/>
    </source>
</evidence>